<evidence type="ECO:0000313" key="2">
    <source>
        <dbReference type="EMBL" id="HJB97937.1"/>
    </source>
</evidence>
<dbReference type="Proteomes" id="UP000826793">
    <property type="component" value="Unassembled WGS sequence"/>
</dbReference>
<keyword evidence="1" id="KW-0812">Transmembrane</keyword>
<proteinExistence type="predicted"/>
<comment type="caution">
    <text evidence="2">The sequence shown here is derived from an EMBL/GenBank/DDBJ whole genome shotgun (WGS) entry which is preliminary data.</text>
</comment>
<feature type="transmembrane region" description="Helical" evidence="1">
    <location>
        <begin position="12"/>
        <end position="30"/>
    </location>
</feature>
<name>A0A9D2SFZ2_9FIRM</name>
<keyword evidence="1" id="KW-0472">Membrane</keyword>
<dbReference type="AlphaFoldDB" id="A0A9D2SFZ2"/>
<feature type="transmembrane region" description="Helical" evidence="1">
    <location>
        <begin position="42"/>
        <end position="62"/>
    </location>
</feature>
<dbReference type="EMBL" id="DWXG01000039">
    <property type="protein sequence ID" value="HJB97937.1"/>
    <property type="molecule type" value="Genomic_DNA"/>
</dbReference>
<sequence length="71" mass="8173">MSKKALTIALKIFFAVVYFLVFLFLIQWVFHFLPWNVYTDLLTVACWVIALIASVGLAHYTVEKIKDTFGS</sequence>
<accession>A0A9D2SFZ2</accession>
<reference evidence="2" key="1">
    <citation type="journal article" date="2021" name="PeerJ">
        <title>Extensive microbial diversity within the chicken gut microbiome revealed by metagenomics and culture.</title>
        <authorList>
            <person name="Gilroy R."/>
            <person name="Ravi A."/>
            <person name="Getino M."/>
            <person name="Pursley I."/>
            <person name="Horton D.L."/>
            <person name="Alikhan N.F."/>
            <person name="Baker D."/>
            <person name="Gharbi K."/>
            <person name="Hall N."/>
            <person name="Watson M."/>
            <person name="Adriaenssens E.M."/>
            <person name="Foster-Nyarko E."/>
            <person name="Jarju S."/>
            <person name="Secka A."/>
            <person name="Antonio M."/>
            <person name="Oren A."/>
            <person name="Chaudhuri R.R."/>
            <person name="La Ragione R."/>
            <person name="Hildebrand F."/>
            <person name="Pallen M.J."/>
        </authorList>
    </citation>
    <scope>NUCLEOTIDE SEQUENCE</scope>
    <source>
        <strain evidence="2">CHK185-1770</strain>
    </source>
</reference>
<protein>
    <submittedName>
        <fullName evidence="2">Uncharacterized protein</fullName>
    </submittedName>
</protein>
<evidence type="ECO:0000256" key="1">
    <source>
        <dbReference type="SAM" id="Phobius"/>
    </source>
</evidence>
<evidence type="ECO:0000313" key="3">
    <source>
        <dbReference type="Proteomes" id="UP000826793"/>
    </source>
</evidence>
<keyword evidence="1" id="KW-1133">Transmembrane helix</keyword>
<reference evidence="2" key="2">
    <citation type="submission" date="2021-04" db="EMBL/GenBank/DDBJ databases">
        <authorList>
            <person name="Gilroy R."/>
        </authorList>
    </citation>
    <scope>NUCLEOTIDE SEQUENCE</scope>
    <source>
        <strain evidence="2">CHK185-1770</strain>
    </source>
</reference>
<gene>
    <name evidence="2" type="ORF">H9710_05075</name>
</gene>
<organism evidence="2 3">
    <name type="scientific">Candidatus Acutalibacter pullicola</name>
    <dbReference type="NCBI Taxonomy" id="2838417"/>
    <lineage>
        <taxon>Bacteria</taxon>
        <taxon>Bacillati</taxon>
        <taxon>Bacillota</taxon>
        <taxon>Clostridia</taxon>
        <taxon>Eubacteriales</taxon>
        <taxon>Acutalibacteraceae</taxon>
        <taxon>Acutalibacter</taxon>
    </lineage>
</organism>